<gene>
    <name evidence="1" type="ORF">ABG768_007969</name>
</gene>
<comment type="caution">
    <text evidence="1">The sequence shown here is derived from an EMBL/GenBank/DDBJ whole genome shotgun (WGS) entry which is preliminary data.</text>
</comment>
<dbReference type="AlphaFoldDB" id="A0AAW1ZMH2"/>
<evidence type="ECO:0000313" key="1">
    <source>
        <dbReference type="EMBL" id="KAK9962612.1"/>
    </source>
</evidence>
<reference evidence="1 2" key="1">
    <citation type="submission" date="2024-05" db="EMBL/GenBank/DDBJ databases">
        <title>A high-quality chromosomal-level genome assembly of Topmouth culter (Culter alburnus).</title>
        <authorList>
            <person name="Zhao H."/>
        </authorList>
    </citation>
    <scope>NUCLEOTIDE SEQUENCE [LARGE SCALE GENOMIC DNA]</scope>
    <source>
        <strain evidence="1">CATC2023</strain>
        <tissue evidence="1">Muscle</tissue>
    </source>
</reference>
<sequence>KRSPAHRAVVKLPSESDSETKDAHLQSFDFNVIKHITDSWHILQIVAPNVPMKKWQRNRPGDLRKAY</sequence>
<feature type="non-terminal residue" evidence="1">
    <location>
        <position position="1"/>
    </location>
</feature>
<keyword evidence="2" id="KW-1185">Reference proteome</keyword>
<evidence type="ECO:0000313" key="2">
    <source>
        <dbReference type="Proteomes" id="UP001479290"/>
    </source>
</evidence>
<proteinExistence type="predicted"/>
<organism evidence="1 2">
    <name type="scientific">Culter alburnus</name>
    <name type="common">Topmouth culter</name>
    <dbReference type="NCBI Taxonomy" id="194366"/>
    <lineage>
        <taxon>Eukaryota</taxon>
        <taxon>Metazoa</taxon>
        <taxon>Chordata</taxon>
        <taxon>Craniata</taxon>
        <taxon>Vertebrata</taxon>
        <taxon>Euteleostomi</taxon>
        <taxon>Actinopterygii</taxon>
        <taxon>Neopterygii</taxon>
        <taxon>Teleostei</taxon>
        <taxon>Ostariophysi</taxon>
        <taxon>Cypriniformes</taxon>
        <taxon>Xenocyprididae</taxon>
        <taxon>Xenocypridinae</taxon>
        <taxon>Culter</taxon>
    </lineage>
</organism>
<dbReference type="EMBL" id="JAWDJR010000015">
    <property type="protein sequence ID" value="KAK9962612.1"/>
    <property type="molecule type" value="Genomic_DNA"/>
</dbReference>
<name>A0AAW1ZMH2_CULAL</name>
<accession>A0AAW1ZMH2</accession>
<protein>
    <submittedName>
        <fullName evidence="1">Uncharacterized protein</fullName>
    </submittedName>
</protein>
<dbReference type="Proteomes" id="UP001479290">
    <property type="component" value="Unassembled WGS sequence"/>
</dbReference>